<dbReference type="InterPro" id="IPR029159">
    <property type="entry name" value="CA109-like"/>
</dbReference>
<gene>
    <name evidence="1" type="ORF">PSYICH_LOCUS1612</name>
</gene>
<dbReference type="Proteomes" id="UP001153636">
    <property type="component" value="Chromosome 10"/>
</dbReference>
<reference evidence="1" key="1">
    <citation type="submission" date="2022-01" db="EMBL/GenBank/DDBJ databases">
        <authorList>
            <person name="King R."/>
        </authorList>
    </citation>
    <scope>NUCLEOTIDE SEQUENCE</scope>
</reference>
<name>A0A9P0CAW0_9CUCU</name>
<dbReference type="OrthoDB" id="6605214at2759"/>
<dbReference type="AlphaFoldDB" id="A0A9P0CAW0"/>
<accession>A0A9P0CAW0</accession>
<proteinExistence type="predicted"/>
<keyword evidence="2" id="KW-1185">Reference proteome</keyword>
<dbReference type="EMBL" id="OV651822">
    <property type="protein sequence ID" value="CAH1100182.1"/>
    <property type="molecule type" value="Genomic_DNA"/>
</dbReference>
<organism evidence="1 2">
    <name type="scientific">Psylliodes chrysocephalus</name>
    <dbReference type="NCBI Taxonomy" id="3402493"/>
    <lineage>
        <taxon>Eukaryota</taxon>
        <taxon>Metazoa</taxon>
        <taxon>Ecdysozoa</taxon>
        <taxon>Arthropoda</taxon>
        <taxon>Hexapoda</taxon>
        <taxon>Insecta</taxon>
        <taxon>Pterygota</taxon>
        <taxon>Neoptera</taxon>
        <taxon>Endopterygota</taxon>
        <taxon>Coleoptera</taxon>
        <taxon>Polyphaga</taxon>
        <taxon>Cucujiformia</taxon>
        <taxon>Chrysomeloidea</taxon>
        <taxon>Chrysomelidae</taxon>
        <taxon>Galerucinae</taxon>
        <taxon>Alticini</taxon>
        <taxon>Psylliodes</taxon>
    </lineage>
</organism>
<dbReference type="Pfam" id="PF15011">
    <property type="entry name" value="CA109-like"/>
    <property type="match status" value="1"/>
</dbReference>
<evidence type="ECO:0000313" key="1">
    <source>
        <dbReference type="EMBL" id="CAH1100182.1"/>
    </source>
</evidence>
<protein>
    <submittedName>
        <fullName evidence="1">Uncharacterized protein</fullName>
    </submittedName>
</protein>
<sequence>MQKEVDQAIIIDTIQKNIINFCKGLSPHVEKCVNLLDETTKPVQALGNYSEQLRHVERANIKYIDGFKSLQESLMFKICSEIEDELVLIKGLLNRLNVANQDMKNKLVILEKSTADLDWEAESDLVTGSAFQPPLSRILQDGYEFVRHFCDIYKSISDSFKTLKVRNEESMKDFENKFKVKVRNKLVTGYLAVLQYVY</sequence>
<evidence type="ECO:0000313" key="2">
    <source>
        <dbReference type="Proteomes" id="UP001153636"/>
    </source>
</evidence>